<evidence type="ECO:0000259" key="12">
    <source>
        <dbReference type="Pfam" id="PF07715"/>
    </source>
</evidence>
<keyword evidence="10" id="KW-0732">Signal</keyword>
<dbReference type="PANTHER" id="PTHR30069:SF40">
    <property type="entry name" value="TONB-DEPENDENT RECEPTOR NMB0964-RELATED"/>
    <property type="match status" value="1"/>
</dbReference>
<keyword evidence="5 9" id="KW-0798">TonB box</keyword>
<comment type="subcellular location">
    <subcellularLocation>
        <location evidence="1 8">Cell outer membrane</location>
        <topology evidence="1 8">Multi-pass membrane protein</topology>
    </subcellularLocation>
</comment>
<accession>A0ABY6BAJ9</accession>
<feature type="chain" id="PRO_5047509048" evidence="10">
    <location>
        <begin position="21"/>
        <end position="661"/>
    </location>
</feature>
<evidence type="ECO:0000313" key="14">
    <source>
        <dbReference type="Proteomes" id="UP001064632"/>
    </source>
</evidence>
<dbReference type="PANTHER" id="PTHR30069">
    <property type="entry name" value="TONB-DEPENDENT OUTER MEMBRANE RECEPTOR"/>
    <property type="match status" value="1"/>
</dbReference>
<dbReference type="InterPro" id="IPR000531">
    <property type="entry name" value="Beta-barrel_TonB"/>
</dbReference>
<name>A0ABY6BAJ9_9GAMM</name>
<evidence type="ECO:0000256" key="10">
    <source>
        <dbReference type="SAM" id="SignalP"/>
    </source>
</evidence>
<feature type="domain" description="TonB-dependent receptor-like beta-barrel" evidence="11">
    <location>
        <begin position="235"/>
        <end position="630"/>
    </location>
</feature>
<evidence type="ECO:0000256" key="6">
    <source>
        <dbReference type="ARBA" id="ARBA00023136"/>
    </source>
</evidence>
<dbReference type="CDD" id="cd01347">
    <property type="entry name" value="ligand_gated_channel"/>
    <property type="match status" value="1"/>
</dbReference>
<evidence type="ECO:0000256" key="1">
    <source>
        <dbReference type="ARBA" id="ARBA00004571"/>
    </source>
</evidence>
<keyword evidence="4 8" id="KW-0812">Transmembrane</keyword>
<dbReference type="PROSITE" id="PS52016">
    <property type="entry name" value="TONB_DEPENDENT_REC_3"/>
    <property type="match status" value="1"/>
</dbReference>
<dbReference type="InterPro" id="IPR039426">
    <property type="entry name" value="TonB-dep_rcpt-like"/>
</dbReference>
<keyword evidence="7 8" id="KW-0998">Cell outer membrane</keyword>
<evidence type="ECO:0000313" key="13">
    <source>
        <dbReference type="EMBL" id="UXI67084.1"/>
    </source>
</evidence>
<evidence type="ECO:0000256" key="7">
    <source>
        <dbReference type="ARBA" id="ARBA00023237"/>
    </source>
</evidence>
<evidence type="ECO:0000256" key="2">
    <source>
        <dbReference type="ARBA" id="ARBA00022448"/>
    </source>
</evidence>
<dbReference type="Proteomes" id="UP001064632">
    <property type="component" value="Chromosome"/>
</dbReference>
<gene>
    <name evidence="13" type="ORF">N4264_20380</name>
</gene>
<comment type="similarity">
    <text evidence="8 9">Belongs to the TonB-dependent receptor family.</text>
</comment>
<dbReference type="EMBL" id="CP104694">
    <property type="protein sequence ID" value="UXI67084.1"/>
    <property type="molecule type" value="Genomic_DNA"/>
</dbReference>
<keyword evidence="6 8" id="KW-0472">Membrane</keyword>
<dbReference type="Pfam" id="PF07715">
    <property type="entry name" value="Plug"/>
    <property type="match status" value="1"/>
</dbReference>
<keyword evidence="2 8" id="KW-0813">Transport</keyword>
<dbReference type="SUPFAM" id="SSF56935">
    <property type="entry name" value="Porins"/>
    <property type="match status" value="1"/>
</dbReference>
<keyword evidence="14" id="KW-1185">Reference proteome</keyword>
<dbReference type="InterPro" id="IPR012910">
    <property type="entry name" value="Plug_dom"/>
</dbReference>
<keyword evidence="3 8" id="KW-1134">Transmembrane beta strand</keyword>
<organism evidence="13 14">
    <name type="scientific">Tahibacter amnicola</name>
    <dbReference type="NCBI Taxonomy" id="2976241"/>
    <lineage>
        <taxon>Bacteria</taxon>
        <taxon>Pseudomonadati</taxon>
        <taxon>Pseudomonadota</taxon>
        <taxon>Gammaproteobacteria</taxon>
        <taxon>Lysobacterales</taxon>
        <taxon>Rhodanobacteraceae</taxon>
        <taxon>Tahibacter</taxon>
    </lineage>
</organism>
<evidence type="ECO:0000256" key="4">
    <source>
        <dbReference type="ARBA" id="ARBA00022692"/>
    </source>
</evidence>
<evidence type="ECO:0000256" key="9">
    <source>
        <dbReference type="RuleBase" id="RU003357"/>
    </source>
</evidence>
<dbReference type="Gene3D" id="2.40.170.20">
    <property type="entry name" value="TonB-dependent receptor, beta-barrel domain"/>
    <property type="match status" value="1"/>
</dbReference>
<proteinExistence type="inferred from homology"/>
<evidence type="ECO:0000256" key="3">
    <source>
        <dbReference type="ARBA" id="ARBA00022452"/>
    </source>
</evidence>
<keyword evidence="13" id="KW-0675">Receptor</keyword>
<sequence>MKRSLLALAMAASFSSALQAETAADAATDKPPRDHAAHQLDAVQVTAMPIQQDAETVIAPVSVLSGAELDDAKAATLGETVAREAGVQTTFFGAGVGRPVIRGMEGARVGVLSNGSGSGDVSTVSQDHAVAIDPFLADQIEILKGPATLLYGSGAIGGAVNVVDGRIAERLPERAVSGRAELRGNSNTNERSGMARLDVTAGDFVLHADGVHRETDDYDGPDGTVPNSALTTKAGSFGASWIGTHGFIGVSVSRFLNRYGNPAEPGDPATGEPGVTLDLDQTRHDLRAAWHLDESPLESVRVDFGHTDYSHTEFEGDEVGTVFLNTANEGRVELIQRELDGWRGAFGAQFLRRDFQAIGEEAFVPHTLTRSFGLFALQQREWSRLKVDFGARAEKYKTDPQGPLQREFSPVSFSAGLAFEISEPWHVQLNLDRAQRAPAEEELFANGPHVATDSFEIGLPDARKETSSQVELGLHYHSDFVSAKVSGYINRFDDFIYLANTGEVEDELPVRQWSQDDARFRGVEADATFELGEAAGGHYDWRVWGDLVRARLDDGTPLPRIAPARLGTELKWSADAWRASLGIVRYRKQDRTAPLETPTDGFTLVNAHVSYTLETGDTTSWEIFADGTNLGNQEARLSTSYIKDAVPLPGRAISFGVRAFF</sequence>
<dbReference type="InterPro" id="IPR037066">
    <property type="entry name" value="Plug_dom_sf"/>
</dbReference>
<protein>
    <submittedName>
        <fullName evidence="13">TonB-dependent receptor</fullName>
    </submittedName>
</protein>
<dbReference type="RefSeq" id="WP_261694060.1">
    <property type="nucleotide sequence ID" value="NZ_CP104694.1"/>
</dbReference>
<feature type="domain" description="TonB-dependent receptor plug" evidence="12">
    <location>
        <begin position="55"/>
        <end position="159"/>
    </location>
</feature>
<evidence type="ECO:0000256" key="5">
    <source>
        <dbReference type="ARBA" id="ARBA00023077"/>
    </source>
</evidence>
<evidence type="ECO:0000256" key="8">
    <source>
        <dbReference type="PROSITE-ProRule" id="PRU01360"/>
    </source>
</evidence>
<reference evidence="13" key="1">
    <citation type="submission" date="2022-09" db="EMBL/GenBank/DDBJ databases">
        <title>Tahibacter sp. nov., isolated from a fresh water.</title>
        <authorList>
            <person name="Baek J.H."/>
            <person name="Lee J.K."/>
            <person name="Kim J.M."/>
            <person name="Jeon C.O."/>
        </authorList>
    </citation>
    <scope>NUCLEOTIDE SEQUENCE</scope>
    <source>
        <strain evidence="13">W38</strain>
    </source>
</reference>
<dbReference type="InterPro" id="IPR036942">
    <property type="entry name" value="Beta-barrel_TonB_sf"/>
</dbReference>
<feature type="signal peptide" evidence="10">
    <location>
        <begin position="1"/>
        <end position="20"/>
    </location>
</feature>
<evidence type="ECO:0000259" key="11">
    <source>
        <dbReference type="Pfam" id="PF00593"/>
    </source>
</evidence>
<dbReference type="Gene3D" id="2.170.130.10">
    <property type="entry name" value="TonB-dependent receptor, plug domain"/>
    <property type="match status" value="1"/>
</dbReference>
<dbReference type="Pfam" id="PF00593">
    <property type="entry name" value="TonB_dep_Rec_b-barrel"/>
    <property type="match status" value="1"/>
</dbReference>